<reference evidence="1" key="2">
    <citation type="submission" date="2023-05" db="EMBL/GenBank/DDBJ databases">
        <authorList>
            <person name="Schelkunov M.I."/>
        </authorList>
    </citation>
    <scope>NUCLEOTIDE SEQUENCE</scope>
    <source>
        <strain evidence="1">Hsosn_3</strain>
        <tissue evidence="1">Leaf</tissue>
    </source>
</reference>
<dbReference type="SMART" id="SM00248">
    <property type="entry name" value="ANK"/>
    <property type="match status" value="2"/>
</dbReference>
<dbReference type="InterPro" id="IPR036770">
    <property type="entry name" value="Ankyrin_rpt-contain_sf"/>
</dbReference>
<comment type="caution">
    <text evidence="1">The sequence shown here is derived from an EMBL/GenBank/DDBJ whole genome shotgun (WGS) entry which is preliminary data.</text>
</comment>
<proteinExistence type="predicted"/>
<dbReference type="Gene3D" id="1.25.40.20">
    <property type="entry name" value="Ankyrin repeat-containing domain"/>
    <property type="match status" value="1"/>
</dbReference>
<evidence type="ECO:0000313" key="1">
    <source>
        <dbReference type="EMBL" id="KAK1392330.1"/>
    </source>
</evidence>
<dbReference type="EMBL" id="JAUIZM010000003">
    <property type="protein sequence ID" value="KAK1392330.1"/>
    <property type="molecule type" value="Genomic_DNA"/>
</dbReference>
<sequence length="124" mass="13634">MICSNCTAPICLDGPDGSTALHAAIWCHERGKRKNLVMILIEAAKRFPISKDAPSNRKGKNALHLALLENDLDVVEVIILEDPAYQLRNASKTSDLKFLSRVAAEEGSGRFPCCCYTPGYRICI</sequence>
<dbReference type="SUPFAM" id="SSF48403">
    <property type="entry name" value="Ankyrin repeat"/>
    <property type="match status" value="1"/>
</dbReference>
<evidence type="ECO:0000313" key="2">
    <source>
        <dbReference type="Proteomes" id="UP001237642"/>
    </source>
</evidence>
<protein>
    <submittedName>
        <fullName evidence="1">Uncharacterized protein</fullName>
    </submittedName>
</protein>
<gene>
    <name evidence="1" type="ORF">POM88_011386</name>
</gene>
<dbReference type="Pfam" id="PF12796">
    <property type="entry name" value="Ank_2"/>
    <property type="match status" value="1"/>
</dbReference>
<keyword evidence="2" id="KW-1185">Reference proteome</keyword>
<dbReference type="AlphaFoldDB" id="A0AAD8IUU5"/>
<name>A0AAD8IUU5_9APIA</name>
<accession>A0AAD8IUU5</accession>
<dbReference type="InterPro" id="IPR002110">
    <property type="entry name" value="Ankyrin_rpt"/>
</dbReference>
<dbReference type="Proteomes" id="UP001237642">
    <property type="component" value="Unassembled WGS sequence"/>
</dbReference>
<reference evidence="1" key="1">
    <citation type="submission" date="2023-02" db="EMBL/GenBank/DDBJ databases">
        <title>Genome of toxic invasive species Heracleum sosnowskyi carries increased number of genes despite the absence of recent whole-genome duplications.</title>
        <authorList>
            <person name="Schelkunov M."/>
            <person name="Shtratnikova V."/>
            <person name="Makarenko M."/>
            <person name="Klepikova A."/>
            <person name="Omelchenko D."/>
            <person name="Novikova G."/>
            <person name="Obukhova E."/>
            <person name="Bogdanov V."/>
            <person name="Penin A."/>
            <person name="Logacheva M."/>
        </authorList>
    </citation>
    <scope>NUCLEOTIDE SEQUENCE</scope>
    <source>
        <strain evidence="1">Hsosn_3</strain>
        <tissue evidence="1">Leaf</tissue>
    </source>
</reference>
<organism evidence="1 2">
    <name type="scientific">Heracleum sosnowskyi</name>
    <dbReference type="NCBI Taxonomy" id="360622"/>
    <lineage>
        <taxon>Eukaryota</taxon>
        <taxon>Viridiplantae</taxon>
        <taxon>Streptophyta</taxon>
        <taxon>Embryophyta</taxon>
        <taxon>Tracheophyta</taxon>
        <taxon>Spermatophyta</taxon>
        <taxon>Magnoliopsida</taxon>
        <taxon>eudicotyledons</taxon>
        <taxon>Gunneridae</taxon>
        <taxon>Pentapetalae</taxon>
        <taxon>asterids</taxon>
        <taxon>campanulids</taxon>
        <taxon>Apiales</taxon>
        <taxon>Apiaceae</taxon>
        <taxon>Apioideae</taxon>
        <taxon>apioid superclade</taxon>
        <taxon>Tordylieae</taxon>
        <taxon>Tordyliinae</taxon>
        <taxon>Heracleum</taxon>
    </lineage>
</organism>